<dbReference type="Proteomes" id="UP000665025">
    <property type="component" value="Chromosome 1"/>
</dbReference>
<evidence type="ECO:0000313" key="1">
    <source>
        <dbReference type="EMBL" id="QTL34090.1"/>
    </source>
</evidence>
<reference evidence="1 2" key="1">
    <citation type="submission" date="2021-03" db="EMBL/GenBank/DDBJ databases">
        <title>Complete Genome of Pseudoalteromonas viridis Strain BBR56, a new biocontrol bacterial candidate.</title>
        <authorList>
            <person name="Handayani D.P."/>
            <person name="Isnansetyo A."/>
            <person name="Istiqomah I."/>
            <person name="Jumina J."/>
        </authorList>
    </citation>
    <scope>NUCLEOTIDE SEQUENCE [LARGE SCALE GENOMIC DNA]</scope>
    <source>
        <strain evidence="1 2">BBR56</strain>
    </source>
</reference>
<dbReference type="RefSeq" id="WP_209051267.1">
    <property type="nucleotide sequence ID" value="NZ_CP072425.1"/>
</dbReference>
<organism evidence="1 2">
    <name type="scientific">Pseudoalteromonas viridis</name>
    <dbReference type="NCBI Taxonomy" id="339617"/>
    <lineage>
        <taxon>Bacteria</taxon>
        <taxon>Pseudomonadati</taxon>
        <taxon>Pseudomonadota</taxon>
        <taxon>Gammaproteobacteria</taxon>
        <taxon>Alteromonadales</taxon>
        <taxon>Pseudoalteromonadaceae</taxon>
        <taxon>Pseudoalteromonas</taxon>
    </lineage>
</organism>
<name>A0ABX7V0V7_9GAMM</name>
<dbReference type="EMBL" id="CP072425">
    <property type="protein sequence ID" value="QTL34090.1"/>
    <property type="molecule type" value="Genomic_DNA"/>
</dbReference>
<protein>
    <submittedName>
        <fullName evidence="1">Uncharacterized protein</fullName>
    </submittedName>
</protein>
<evidence type="ECO:0000313" key="2">
    <source>
        <dbReference type="Proteomes" id="UP000665025"/>
    </source>
</evidence>
<keyword evidence="2" id="KW-1185">Reference proteome</keyword>
<proteinExistence type="predicted"/>
<gene>
    <name evidence="1" type="ORF">J5X90_10935</name>
</gene>
<accession>A0ABX7V0V7</accession>
<sequence>MALEHDIASLVEASEALTSTVDNKIQSIDSTVSSKMAEVNSALDDLRTIGGGGVGTRAIGVANIYTQAGGKNNVHLKLPLKLTEHNEMFHITVTGYGYGEGKLVSATFTGYCFKDSDILTNMECTGTHNPMIYRGRDNHVYCRLSFETTYFLTLSVDTMRVGNGRLIKHGDIEVIFSKNEDASPSPA</sequence>